<feature type="transmembrane region" description="Helical" evidence="8">
    <location>
        <begin position="4950"/>
        <end position="4971"/>
    </location>
</feature>
<keyword evidence="3" id="KW-0134">Cell wall</keyword>
<keyword evidence="4" id="KW-0964">Secreted</keyword>
<evidence type="ECO:0000256" key="1">
    <source>
        <dbReference type="ARBA" id="ARBA00004168"/>
    </source>
</evidence>
<feature type="domain" description="SpaA-like prealbumin fold" evidence="10">
    <location>
        <begin position="4489"/>
        <end position="4572"/>
    </location>
</feature>
<feature type="domain" description="SpaA-like prealbumin fold" evidence="10">
    <location>
        <begin position="4401"/>
        <end position="4477"/>
    </location>
</feature>
<evidence type="ECO:0000256" key="9">
    <source>
        <dbReference type="SAM" id="SignalP"/>
    </source>
</evidence>
<comment type="similarity">
    <text evidence="2">Belongs to the serine-aspartate repeat-containing protein (SDr) family.</text>
</comment>
<dbReference type="Gene3D" id="2.60.40.1280">
    <property type="match status" value="2"/>
</dbReference>
<feature type="domain" description="SpaA-like prealbumin fold" evidence="10">
    <location>
        <begin position="3055"/>
        <end position="3134"/>
    </location>
</feature>
<dbReference type="InterPro" id="IPR044060">
    <property type="entry name" value="Bacterial_rp_domain"/>
</dbReference>
<dbReference type="RefSeq" id="WP_004817522.1">
    <property type="nucleotide sequence ID" value="NZ_AEXN01000027.1"/>
</dbReference>
<evidence type="ECO:0000256" key="5">
    <source>
        <dbReference type="ARBA" id="ARBA00022729"/>
    </source>
</evidence>
<evidence type="ECO:0000256" key="7">
    <source>
        <dbReference type="SAM" id="MobiDB-lite"/>
    </source>
</evidence>
<evidence type="ECO:0000256" key="4">
    <source>
        <dbReference type="ARBA" id="ARBA00022525"/>
    </source>
</evidence>
<keyword evidence="5 9" id="KW-0732">Signal</keyword>
<dbReference type="EMBL" id="AEXN01000027">
    <property type="protein sequence ID" value="EGC83762.1"/>
    <property type="molecule type" value="Genomic_DNA"/>
</dbReference>
<feature type="signal peptide" evidence="9">
    <location>
        <begin position="1"/>
        <end position="27"/>
    </location>
</feature>
<evidence type="ECO:0000259" key="12">
    <source>
        <dbReference type="Pfam" id="PF18998"/>
    </source>
</evidence>
<feature type="domain" description="SpaA-like prealbumin fold" evidence="10">
    <location>
        <begin position="1558"/>
        <end position="1642"/>
    </location>
</feature>
<feature type="domain" description="SpaA-like prealbumin fold" evidence="10">
    <location>
        <begin position="1250"/>
        <end position="1319"/>
    </location>
</feature>
<keyword evidence="8" id="KW-0812">Transmembrane</keyword>
<protein>
    <submittedName>
        <fullName evidence="13">LPXTG-motif cell wall anchor domain protein</fullName>
    </submittedName>
</protein>
<comment type="subcellular location">
    <subcellularLocation>
        <location evidence="1">Secreted</location>
        <location evidence="1">Cell wall</location>
        <topology evidence="1">Peptidoglycan-anchor</topology>
    </subcellularLocation>
</comment>
<dbReference type="SUPFAM" id="SSF49478">
    <property type="entry name" value="Cna protein B-type domain"/>
    <property type="match status" value="2"/>
</dbReference>
<feature type="region of interest" description="Disordered" evidence="7">
    <location>
        <begin position="4670"/>
        <end position="4712"/>
    </location>
</feature>
<evidence type="ECO:0000256" key="8">
    <source>
        <dbReference type="SAM" id="Phobius"/>
    </source>
</evidence>
<reference evidence="13 14" key="1">
    <citation type="submission" date="2011-01" db="EMBL/GenBank/DDBJ databases">
        <authorList>
            <person name="Durkin A.S."/>
            <person name="Madupu R."/>
            <person name="Torralba M."/>
            <person name="Gillis M."/>
            <person name="Methe B."/>
            <person name="Sutton G."/>
            <person name="Nelson K.E."/>
        </authorList>
    </citation>
    <scope>NUCLEOTIDE SEQUENCE [LARGE SCALE GENOMIC DNA]</scope>
    <source>
        <strain evidence="13 14">ACS-025-V-Sch4</strain>
    </source>
</reference>
<name>F0H133_9FIRM</name>
<feature type="domain" description="SpaA-like prealbumin fold" evidence="10">
    <location>
        <begin position="3409"/>
        <end position="3499"/>
    </location>
</feature>
<dbReference type="Gene3D" id="2.60.40.10">
    <property type="entry name" value="Immunoglobulins"/>
    <property type="match status" value="14"/>
</dbReference>
<dbReference type="Pfam" id="PF17802">
    <property type="entry name" value="SpaA"/>
    <property type="match status" value="11"/>
</dbReference>
<accession>F0H133</accession>
<keyword evidence="8" id="KW-1133">Transmembrane helix</keyword>
<sequence>MKKLLRKSMSLFMALFMVLQVMLPAFATKSKAEEVEPNSIKNIENLDQDPDSYFSLTDSQKIYDKNKKKKDENKFTIALGISDTSSNFRLVKRNDLKLYDDRYFPTNEEASKEYWKIKDKLKDQGLDIEIDIIKDDQGYKIVGKNQDQDSEENSYGINYSYIDFKIIDDFDFNEKGNQKLLEKDKLVFNLEFTQNISPDPSYNLFKKDQDGNYEIKNHGQIFALIDNDKANIYDTSSLSNDFNELNQYKEEKKSEDERKKLEEEKKAQEEAQKQKEEAEKKAQEEKAKAEEEKKLEEEKAEKEEAEKEKLEKEEESKEDSKTEEKTPSQEKSEEEKKEEDKKEEKSAQEEKENKEEAQKAKEDAEKKAQEKKKEADKKLYFPKKEESPKSIMDKKDSEKSSFSKADKELKEALKNKKLGLEDLQKLLTSLGEKYKLNKADQEKLMTENDKSIRDLVEKDRQENFRALMLRQAASQESNSFDGKKFNLKTTMKVKAAPGWPIPSGWYFDVNLGPYLKEDIGQGINDLYNDKLGLVATAQIFKRGNDNIIRYIYVRKVTESIDLDIDQKLAFDTNAIGNQNPITLNIKVSPKNNPVQSLDPITVYKNTPSPVTSEYVVKDEGETQTGTYPYQLDWRTTSQKLKDNKGNPIEKLVDLDKSKLTGAYVEWDIEVDTDKLVDPNNKLEFNNLNLTVFGSADQGLTNIYYKASKNKTDLDTTDGYISSTNLGELLSQNSQISKNDLGDKLYIKVKATIDPDQVHETYSIGFRINPDSNYIQKMLEDITKKYESIPVPPPLKWLKGVEDARRFAEVPFNLVETNIPATFLGLTDKFTNERFYYDNTRTITANRKSDTKVDWYALDLIRRGESQDPALDKPDFDRNNGKDKQNIKAKKVYYLPLKDGGYRRTTQAGDVVLQNGQYFPGTIVSYEYPNHSGKRDDTYNFRPNLKDKKKFNVDESYDYEGGRVNLFTEKISDQDLANGYIAYTENPYPIMRINKNFDMVSCFNDRVNAPVYTGNTKVFLDKHEDVSGDYLITRLNESHGRPTPNYRLTNHLAGTLYDGVSLNHNGDLTQGQAMEELMKKIYFYGEEVKKEYSGENGGKEMHRMIEASMYQRVIHHFTDGKSLEDDYFQAPSSYNIDEWKVGHTLSGIRQTYPKTGWDGSFKGKDASRRINNEPGAPRKLKDNETKIGNYPPVQSTQYEMAEKLYKKVIASYKANNDWNSDKADSVKLVFYSHTDEGKYQELIAGRVMAPIEIDKYKKNGEKLKDAKFRFTNIDTGEKKEWTSTDDNKAHKLYLRPGRYKVQEIKAPQGFEKIKDFDIEVIRKEIHPDNGSYDAKKLPKIHVNDGFETEVSIDQTTVPKDTDGKTPLVVLDKDNKIKVKVTNIEDNLGKLEFIKRNKFIKLDGAEFRLRKIEASDLNDAKAKFQTPEKLTYDSKYDKTEKGNIGEFKFDQIPAGFYVLEETKIPEGYEKAPLYLIHAEEKTDASDKKKVEVSFVQEYKEVTNEKGEKKSKIADANLEKEKATRDGKKVDLPIIRNKTKKTEIKFRKVRTENLDTTKEHLGLGDAKFRLMSLKMVDGDFYMEEAYTDNSTKTKAPRDKVDGQQAEGGGYITFKDLKVGEYLLEELEAPKGYKKTDLYGWKLVVSLDEKGNFTHKLYEVPKAKQGENQDKIFNSKDLKEVKISKIIKGHEKVDAYQIGNDARTIDIPFKKYKGKIVEKDGKPEVEATEVNEKLFGKDNKPVSFNLYKSDFYGAIIGEKDEKGNFIPINKEPIIQDEKGIFHLGGLEFGGYYILRETNPPKDYNKADDILLKVEAEAIANEGQMKVIVRDPNTNAKTDFHSVFKGVVDFLEKEKLGKFSIKKVGNAIGYTDGKGNPIRVGLRRAYFRLYTANENYEIEYKGKDKKYPKEYIQKVTPGVPITKDDGKGGQTGKSPEEIEKEAPNQGIVTFDQLKPGHYVLEEFRGPAGYERDPNPWYILVERDGTVKKYRDNPKTTRNPKQMDYTSNSPRFRMSGLDISEKLPMPRLMATPKESYLQELEYDASSDDLNIKVRASEVDTKDGNRTINLSISPKDKVLPGKKVQMVFLVERSKDSSLTSPGSNISDGRTQDKNINYAITQIAKKAKETGTSIDASFVEYTYNASNLKTTNTSLDEMTQSLEDKDYSTFYVDGEGGKSVSYKDYIGKANLSKRNDKVVDGSEYLNKNIDNYLSQISAKDGYDKKIMIDFANFNVGDVKKHSPKSGKYQFYKADIVNKFKNNGFDTFVTHIDQRSVNLGSGSISQYAYETMPKLQFFEYFNNSGSPGRNSASYYVYSNMINKLFENEAFKRNEESYLVKDASLKIDLKTHINLVDAKANIGANNLTSKISKDSKANSLQLDNINLKKGESLEFSYTVDLLNNKALYNTDYVILDGMKISKDGKEDIAIKRSDSDGNYLMTKKIKADTPTPDPGKTYNVTTSSTGGGSISANPSTGIKEGDYVTITISPDPGKKLSQLLINGFPVEVTGSTYIFQMPADNMEVSASFIDNKTEPHGNVDLKTIFTYTNQEDGKDNSNPAPQGFAGQLELFVKDQPVDRAPAGWSRVGEIKKAPYKGELDFLNLDPDRSYRLEYTRDQANASLWGTETTTVIDLDMTKAKESKDGKYLLEVIISNGNLVEIFNHDETGFRIPLRITKVNENKAALTGSQFKARKLVNGERVPIYEKNKDGTYTDTGKTGFPKYYDEKFDGVSEATGKPGDNYFRELTPGIYELEEIKTPDNTYRPPKDKNGNNMKWYFKVVINKEKVPRDANYMDITFDFEHTFSENDDFNIGITEAEKKKLIGKTIKGFKKGDPDFARYIEEVKDDGRSDPARPDAPYKWIHDARVTNYKNKTKLNFFKKDKASYQNIGGAEFSLRKAKLDKEGKLVFENNKPVYEEEPTKGADGSELTPEQLDSMRVQPYDKEKKFAKAISNDQLGVEFTNIGEGTYILEEIKPADGFKPTDSFLAITFTEDEKGSWKQEVKGYEKNEQGIYQEMSDTNKFFSKNTKGEFVSVNNEKAYIDLKFQKIEGKKAKVKEGDKIVEKEVPVESADFKLTQVDKDGKKIEGGYDKTIYSYANSHFEFKYLPRGRYKLQEIRAITKFEKPDPWFFNVEQDKETHKLKIVFENDPDGTLDKSIGFRTKANGDPDYDKDGNYQDLKIRNYSKTNFSFMKLSSDLDDKGNKKALKDAYFRLTKVRFSMDEKAKAYEYHNEKDGAGLKKYVHGKKVTEYDPDGKVTKFTYDNKEYKYDENNNLVSVGGQTPTEEDKKVKPDAITNATGKYSALRRSQSSGKVDFQNLGEGIYQLEEVGIPEGYQSDTKQFKWIFKVEKTDDGLQIVRTYKDKEGKDLNVEEEYFKKYDPDYYKKYVDNKFNKNSNIEGDGKTDPYKITNTKTTTDLKWKKIGGRDTSNIIKKDTKFVLLKTSNDPNDLDSAKSGQSEFPPYQVESDEGTFEITNLAKGVYVLKETKAPDGYDIMDRQIGIKIYEDSKGVLQKEFFEIKTTKEGGKDLVKSAGDFQNLLNRNAQNPETHVDKDGTFYVINKSKPYFFNLYKGFMEEGKFKNITKGKLKVKIYADPADKKNTDTNVYEQTIDLSKNAPYRIDLNNNIQFGRDYLLEEVKSPDGYAKTNYRYKLRFAYNNSWDTPFVATLVAVLKEVEKEVEEDGVKKVVKEWVPLTNKEGKNISDSNQNLGDGQSINSGFPFQIVNKKTEVVFTKKGKDKVKGEDGKLKDKETPLKDVEFYLEKQDPDDIQKENQGYYPLTKDMKYIKSEVGRDKLTHYYIEEEDGKKTWLTGPFGNEEVTPENSRGIYKSDTDGKFKITNLTDGYYRVIEPQAAKDKNGEEYMKVNGPIKTFKVVDGKVKIHTYDKDTKKLIEAEVDATSKSTVTNIINEKPGKGEFTLTKEDENGGKLDGVEFTLYKIDGETKVGDPQTTDDKGEIKFTGLPYGYYWLKETKTKNGYILDTKKKLIALGGDKEWKVPEKPKDDVSKSIKFDGKQAELVSTENSKRKDVVYPNKAEGIFAKYNFKIDEKADIKPGDYFTIKFSDNVDLDGINKDYYDKGQKGDQYFDIIGPAGLLAKAKVNDDRRSITYTFTEYVKDYKPESMSMFLQLFPNRRKVDHTQDIDVTADIGKNIDTNSSDYHYSDYINIDYRGRNDKVGYDGYQNPTSDISSYMLRLDPEHKTFTAIVYYNPWNKYLTNKNITFTADEDIIQNSLSVRTYRKSGWGSHRDEWETGDLPDSYDVDFTRSDLKYISDFYRYDPIGNTGNTRKIYIPNNNLTQNGYNTNTYVIEIKGQLAGKDVKSLKTRVDYIDHNVSTLRSNGYYYYENTYTGNFETWSQFFNPGASGNVNKEIKLVNFKNKIEFAKVDGGVLSNVVDKEAENPNTLKDLGIGNPLKGAEFKLVKDGTDVDKSKRTSDDNGIFSWEGLAPGTYQVMETKSPDSEIYDLPKDAISSFEVDKDGNIVNIKKNKQILENYRKAEIKIRKTDQEGNTLDGAKFLLTATGKQKYTANIGTKQKDNTILFDKLPAGTYTLEEKEAPQGYTKSDKVWELEVTKDGKVKWTNSFDDTDDEMKAVTVKSYTGEDKDNLKSEILGINTEAKTFRQKITIKVKPSDLEKARLILDSTNNDLKLSQTNTKVRLVQVGENNNILKPDNTTYTVQINNGDSPNLNLRINPPYREEKKNNPVGSSEGNTGEKTQTDKDAEREYQFIVDMPYKEDGRIGAKATYDVGQVDKTTGKVTFGTEDIKTELDKYATKADLTISDAIVDMSLYKNKQVDKYLARDINLLTTDIGNIKQPSIYFQKIDETTKKSLQGAEFELQKYENGEYQAIGKNGKASGVLNPAWTATSGKDGKFSFESIPDGEYRIIETTAPSGYILFEQKEFKFKVKNGKIYYIDTKNSNISKTQLKKLENEKEIVDNTSKDPLLITNKKAQYPSTGGPGVWIGFMVIGLIVMFTSVLTYFKRKDKLVVRK</sequence>
<evidence type="ECO:0000313" key="13">
    <source>
        <dbReference type="EMBL" id="EGC83762.1"/>
    </source>
</evidence>
<dbReference type="InterPro" id="IPR041171">
    <property type="entry name" value="SDR_Ig"/>
</dbReference>
<organism evidence="13 14">
    <name type="scientific">Anaerococcus hydrogenalis ACS-025-V-Sch4</name>
    <dbReference type="NCBI Taxonomy" id="879306"/>
    <lineage>
        <taxon>Bacteria</taxon>
        <taxon>Bacillati</taxon>
        <taxon>Bacillota</taxon>
        <taxon>Tissierellia</taxon>
        <taxon>Tissierellales</taxon>
        <taxon>Peptoniphilaceae</taxon>
        <taxon>Anaerococcus</taxon>
    </lineage>
</organism>
<dbReference type="InterPro" id="IPR011252">
    <property type="entry name" value="Fibrogen-bd_dom1"/>
</dbReference>
<feature type="chain" id="PRO_5038606892" evidence="9">
    <location>
        <begin position="28"/>
        <end position="4981"/>
    </location>
</feature>
<feature type="region of interest" description="Disordered" evidence="7">
    <location>
        <begin position="249"/>
        <end position="403"/>
    </location>
</feature>
<evidence type="ECO:0000259" key="11">
    <source>
        <dbReference type="Pfam" id="PF17961"/>
    </source>
</evidence>
<dbReference type="Proteomes" id="UP000005277">
    <property type="component" value="Unassembled WGS sequence"/>
</dbReference>
<dbReference type="GO" id="GO:0007155">
    <property type="term" value="P:cell adhesion"/>
    <property type="evidence" value="ECO:0007669"/>
    <property type="project" value="InterPro"/>
</dbReference>
<feature type="domain" description="Bacterial repeat" evidence="12">
    <location>
        <begin position="2448"/>
        <end position="2520"/>
    </location>
</feature>
<keyword evidence="6" id="KW-0572">Peptidoglycan-anchor</keyword>
<keyword evidence="14" id="KW-1185">Reference proteome</keyword>
<feature type="domain" description="SpaA-like prealbumin fold" evidence="10">
    <location>
        <begin position="1932"/>
        <end position="1984"/>
    </location>
</feature>
<dbReference type="Pfam" id="PF18998">
    <property type="entry name" value="Flg_new_2"/>
    <property type="match status" value="1"/>
</dbReference>
<feature type="region of interest" description="Disordered" evidence="7">
    <location>
        <begin position="1984"/>
        <end position="2007"/>
    </location>
</feature>
<feature type="region of interest" description="Disordered" evidence="7">
    <location>
        <begin position="2435"/>
        <end position="2464"/>
    </location>
</feature>
<feature type="domain" description="SpaA-like prealbumin fold" evidence="10">
    <location>
        <begin position="1389"/>
        <end position="1470"/>
    </location>
</feature>
<dbReference type="InterPro" id="IPR008966">
    <property type="entry name" value="Adhesion_dom_sf"/>
</dbReference>
<gene>
    <name evidence="13" type="ORF">HMPREF9246_1913</name>
</gene>
<feature type="domain" description="SpaA-like prealbumin fold" evidence="10">
    <location>
        <begin position="3906"/>
        <end position="3981"/>
    </location>
</feature>
<feature type="compositionally biased region" description="Polar residues" evidence="7">
    <location>
        <begin position="4694"/>
        <end position="4705"/>
    </location>
</feature>
<evidence type="ECO:0000256" key="2">
    <source>
        <dbReference type="ARBA" id="ARBA00007257"/>
    </source>
</evidence>
<dbReference type="SUPFAM" id="SSF117074">
    <property type="entry name" value="Hypothetical protein PA1324"/>
    <property type="match status" value="1"/>
</dbReference>
<dbReference type="SUPFAM" id="SSF49401">
    <property type="entry name" value="Bacterial adhesins"/>
    <property type="match status" value="1"/>
</dbReference>
<feature type="region of interest" description="Disordered" evidence="7">
    <location>
        <begin position="1912"/>
        <end position="1936"/>
    </location>
</feature>
<dbReference type="PANTHER" id="PTHR36108">
    <property type="entry name" value="COLOSSIN-B-RELATED"/>
    <property type="match status" value="1"/>
</dbReference>
<proteinExistence type="inferred from homology"/>
<feature type="domain" description="SpaA-like prealbumin fold" evidence="10">
    <location>
        <begin position="4807"/>
        <end position="4908"/>
    </location>
</feature>
<evidence type="ECO:0000256" key="3">
    <source>
        <dbReference type="ARBA" id="ARBA00022512"/>
    </source>
</evidence>
<dbReference type="PANTHER" id="PTHR36108:SF13">
    <property type="entry name" value="COLOSSIN-B-RELATED"/>
    <property type="match status" value="1"/>
</dbReference>
<feature type="region of interest" description="Disordered" evidence="7">
    <location>
        <begin position="2905"/>
        <end position="2924"/>
    </location>
</feature>
<feature type="domain" description="SpaA-like prealbumin fold" evidence="10">
    <location>
        <begin position="3294"/>
        <end position="3342"/>
    </location>
</feature>
<comment type="caution">
    <text evidence="13">The sequence shown here is derived from an EMBL/GenBank/DDBJ whole genome shotgun (WGS) entry which is preliminary data.</text>
</comment>
<feature type="compositionally biased region" description="Polar residues" evidence="7">
    <location>
        <begin position="1990"/>
        <end position="2004"/>
    </location>
</feature>
<feature type="compositionally biased region" description="Polar residues" evidence="7">
    <location>
        <begin position="4670"/>
        <end position="4680"/>
    </location>
</feature>
<dbReference type="InterPro" id="IPR041033">
    <property type="entry name" value="SpaA_PFL_dom_1"/>
</dbReference>
<feature type="domain" description="SDR-like Ig" evidence="11">
    <location>
        <begin position="4022"/>
        <end position="4130"/>
    </location>
</feature>
<dbReference type="Pfam" id="PF17961">
    <property type="entry name" value="Big_8"/>
    <property type="match status" value="1"/>
</dbReference>
<evidence type="ECO:0000313" key="14">
    <source>
        <dbReference type="Proteomes" id="UP000005277"/>
    </source>
</evidence>
<dbReference type="InterPro" id="IPR013783">
    <property type="entry name" value="Ig-like_fold"/>
</dbReference>
<keyword evidence="8" id="KW-0472">Membrane</keyword>
<evidence type="ECO:0000256" key="6">
    <source>
        <dbReference type="ARBA" id="ARBA00023088"/>
    </source>
</evidence>
<evidence type="ECO:0000259" key="10">
    <source>
        <dbReference type="Pfam" id="PF17802"/>
    </source>
</evidence>